<dbReference type="EMBL" id="FNTI01000001">
    <property type="protein sequence ID" value="SEE27648.1"/>
    <property type="molecule type" value="Genomic_DNA"/>
</dbReference>
<proteinExistence type="predicted"/>
<gene>
    <name evidence="1" type="ORF">SAMN05444171_6875</name>
</gene>
<evidence type="ECO:0000313" key="2">
    <source>
        <dbReference type="Proteomes" id="UP000183208"/>
    </source>
</evidence>
<dbReference type="AlphaFoldDB" id="A0A1H5HK60"/>
<dbReference type="RefSeq" id="WP_143039813.1">
    <property type="nucleotide sequence ID" value="NZ_FNTI01000001.1"/>
</dbReference>
<protein>
    <submittedName>
        <fullName evidence="1">Uncharacterized protein</fullName>
    </submittedName>
</protein>
<dbReference type="OrthoDB" id="8243422at2"/>
<reference evidence="1 2" key="1">
    <citation type="submission" date="2016-10" db="EMBL/GenBank/DDBJ databases">
        <authorList>
            <person name="de Groot N.N."/>
        </authorList>
    </citation>
    <scope>NUCLEOTIDE SEQUENCE [LARGE SCALE GENOMIC DNA]</scope>
    <source>
        <strain evidence="1 2">GAS522</strain>
    </source>
</reference>
<organism evidence="1 2">
    <name type="scientific">Bradyrhizobium lablabi</name>
    <dbReference type="NCBI Taxonomy" id="722472"/>
    <lineage>
        <taxon>Bacteria</taxon>
        <taxon>Pseudomonadati</taxon>
        <taxon>Pseudomonadota</taxon>
        <taxon>Alphaproteobacteria</taxon>
        <taxon>Hyphomicrobiales</taxon>
        <taxon>Nitrobacteraceae</taxon>
        <taxon>Bradyrhizobium</taxon>
    </lineage>
</organism>
<evidence type="ECO:0000313" key="1">
    <source>
        <dbReference type="EMBL" id="SEE27648.1"/>
    </source>
</evidence>
<dbReference type="Proteomes" id="UP000183208">
    <property type="component" value="Unassembled WGS sequence"/>
</dbReference>
<accession>A0A1H5HK60</accession>
<name>A0A1H5HK60_9BRAD</name>
<sequence>MLTAINNRNPEHNTRDWMVTLLGCVGFPALNVLRRTRGESEPKPLWKQFDDTHHWDSTAEEWVPNDPT</sequence>